<feature type="transmembrane region" description="Helical" evidence="7">
    <location>
        <begin position="254"/>
        <end position="278"/>
    </location>
</feature>
<dbReference type="Pfam" id="PF07662">
    <property type="entry name" value="Nucleos_tra2_C"/>
    <property type="match status" value="1"/>
</dbReference>
<dbReference type="GO" id="GO:0005415">
    <property type="term" value="F:nucleoside:sodium symporter activity"/>
    <property type="evidence" value="ECO:0007669"/>
    <property type="project" value="TreeGrafter"/>
</dbReference>
<dbReference type="RefSeq" id="WP_252854114.1">
    <property type="nucleotide sequence ID" value="NZ_JAMXLR010000064.1"/>
</dbReference>
<feature type="transmembrane region" description="Helical" evidence="7">
    <location>
        <begin position="27"/>
        <end position="47"/>
    </location>
</feature>
<feature type="domain" description="Concentrative nucleoside transporter C-terminal" evidence="9">
    <location>
        <begin position="191"/>
        <end position="411"/>
    </location>
</feature>
<dbReference type="InterPro" id="IPR018270">
    <property type="entry name" value="C_nuclsd_transpt_met_bac"/>
</dbReference>
<comment type="caution">
    <text evidence="7">Lacks conserved residue(s) required for the propagation of feature annotation.</text>
</comment>
<dbReference type="InterPro" id="IPR008276">
    <property type="entry name" value="C_nuclsd_transpt"/>
</dbReference>
<accession>A0A9X2FD41</accession>
<feature type="domain" description="Concentrative nucleoside transporter N-terminal" evidence="8">
    <location>
        <begin position="8"/>
        <end position="80"/>
    </location>
</feature>
<dbReference type="InterPro" id="IPR002668">
    <property type="entry name" value="CNT_N_dom"/>
</dbReference>
<dbReference type="Pfam" id="PF01773">
    <property type="entry name" value="Nucleos_tra2_N"/>
    <property type="match status" value="1"/>
</dbReference>
<feature type="transmembrane region" description="Helical" evidence="7">
    <location>
        <begin position="356"/>
        <end position="381"/>
    </location>
</feature>
<keyword evidence="3" id="KW-1003">Cell membrane</keyword>
<proteinExistence type="inferred from homology"/>
<sequence length="419" mass="44818">MERVISFAGLFVMIGLAWLMSSHKTKVQWRVVFGGLLLQFAFAWFVLKTKSGEWVFARFADVFRALLDCSDAGSSQLFGEGFQEHFLAFKVLPTIIFFSALMSLLYYIGIIQIVVKLFAKLMQYTLGTSGAETLSAAANVFVGQTEAPLVIRPYLPTMTMSELNAVMVGGFATIAGGVLAAYVGMGISAEHLLSASVISAPAALLIAKVMQPEVDTPETLGEVRIEVRETHVNALEAVADGTVSGLKLALNVGAMLIVFFALIAVANALLAWLASMCLQMGLVAGPEPPTWSLELIFGYLFYPIAWVMGVEPKDCLHVGQLLGIKWFGTEFVAYETLGDWMKPDSGVELSDRSITIATYALCGFANFASIGIQLGGIGGLAPERRADLAKLGLRAMIGGSLAAFMTACVAGMLYVSAAS</sequence>
<evidence type="ECO:0000259" key="10">
    <source>
        <dbReference type="Pfam" id="PF07670"/>
    </source>
</evidence>
<feature type="transmembrane region" description="Helical" evidence="7">
    <location>
        <begin position="163"/>
        <end position="185"/>
    </location>
</feature>
<keyword evidence="5 7" id="KW-1133">Transmembrane helix</keyword>
<feature type="transmembrane region" description="Helical" evidence="7">
    <location>
        <begin position="95"/>
        <end position="119"/>
    </location>
</feature>
<keyword evidence="4 7" id="KW-0812">Transmembrane</keyword>
<comment type="caution">
    <text evidence="11">The sequence shown here is derived from an EMBL/GenBank/DDBJ whole genome shotgun (WGS) entry which is preliminary data.</text>
</comment>
<evidence type="ECO:0000256" key="3">
    <source>
        <dbReference type="ARBA" id="ARBA00022475"/>
    </source>
</evidence>
<dbReference type="Proteomes" id="UP001155241">
    <property type="component" value="Unassembled WGS sequence"/>
</dbReference>
<evidence type="ECO:0000256" key="1">
    <source>
        <dbReference type="ARBA" id="ARBA00004651"/>
    </source>
</evidence>
<dbReference type="GO" id="GO:0005886">
    <property type="term" value="C:plasma membrane"/>
    <property type="evidence" value="ECO:0007669"/>
    <property type="project" value="UniProtKB-SubCell"/>
</dbReference>
<dbReference type="PANTHER" id="PTHR10590:SF4">
    <property type="entry name" value="SOLUTE CARRIER FAMILY 28 MEMBER 3"/>
    <property type="match status" value="1"/>
</dbReference>
<organism evidence="11 12">
    <name type="scientific">Aeoliella straminimaris</name>
    <dbReference type="NCBI Taxonomy" id="2954799"/>
    <lineage>
        <taxon>Bacteria</taxon>
        <taxon>Pseudomonadati</taxon>
        <taxon>Planctomycetota</taxon>
        <taxon>Planctomycetia</taxon>
        <taxon>Pirellulales</taxon>
        <taxon>Lacipirellulaceae</taxon>
        <taxon>Aeoliella</taxon>
    </lineage>
</organism>
<gene>
    <name evidence="11" type="ORF">NG895_19030</name>
</gene>
<comment type="subcellular location">
    <subcellularLocation>
        <location evidence="1">Cell membrane</location>
        <topology evidence="1">Multi-pass membrane protein</topology>
    </subcellularLocation>
</comment>
<evidence type="ECO:0000256" key="2">
    <source>
        <dbReference type="ARBA" id="ARBA00009033"/>
    </source>
</evidence>
<name>A0A9X2FD41_9BACT</name>
<evidence type="ECO:0000256" key="5">
    <source>
        <dbReference type="ARBA" id="ARBA00022989"/>
    </source>
</evidence>
<reference evidence="11" key="1">
    <citation type="submission" date="2022-06" db="EMBL/GenBank/DDBJ databases">
        <title>Aeoliella straminimaris, a novel planctomycete from sediments.</title>
        <authorList>
            <person name="Vitorino I.R."/>
            <person name="Lage O.M."/>
        </authorList>
    </citation>
    <scope>NUCLEOTIDE SEQUENCE</scope>
    <source>
        <strain evidence="11">ICT_H6.2</strain>
    </source>
</reference>
<evidence type="ECO:0000259" key="9">
    <source>
        <dbReference type="Pfam" id="PF07662"/>
    </source>
</evidence>
<feature type="domain" description="Nucleoside transporter/FeoB GTPase Gate" evidence="10">
    <location>
        <begin position="88"/>
        <end position="186"/>
    </location>
</feature>
<keyword evidence="7" id="KW-0813">Transport</keyword>
<dbReference type="Pfam" id="PF07670">
    <property type="entry name" value="Gate"/>
    <property type="match status" value="1"/>
</dbReference>
<evidence type="ECO:0000256" key="6">
    <source>
        <dbReference type="ARBA" id="ARBA00023136"/>
    </source>
</evidence>
<evidence type="ECO:0000259" key="8">
    <source>
        <dbReference type="Pfam" id="PF01773"/>
    </source>
</evidence>
<evidence type="ECO:0000256" key="4">
    <source>
        <dbReference type="ARBA" id="ARBA00022692"/>
    </source>
</evidence>
<comment type="similarity">
    <text evidence="2 7">Belongs to the concentrative nucleoside transporter (CNT) (TC 2.A.41) family.</text>
</comment>
<dbReference type="InterPro" id="IPR011657">
    <property type="entry name" value="CNT_C_dom"/>
</dbReference>
<keyword evidence="12" id="KW-1185">Reference proteome</keyword>
<feature type="transmembrane region" description="Helical" evidence="7">
    <location>
        <begin position="393"/>
        <end position="415"/>
    </location>
</feature>
<dbReference type="PANTHER" id="PTHR10590">
    <property type="entry name" value="SODIUM/NUCLEOSIDE COTRANSPORTER"/>
    <property type="match status" value="1"/>
</dbReference>
<dbReference type="NCBIfam" id="TIGR00804">
    <property type="entry name" value="nupC"/>
    <property type="match status" value="1"/>
</dbReference>
<evidence type="ECO:0000313" key="11">
    <source>
        <dbReference type="EMBL" id="MCO6045998.1"/>
    </source>
</evidence>
<dbReference type="EMBL" id="JAMXLR010000064">
    <property type="protein sequence ID" value="MCO6045998.1"/>
    <property type="molecule type" value="Genomic_DNA"/>
</dbReference>
<protein>
    <recommendedName>
        <fullName evidence="7">Nucleoside permease</fullName>
    </recommendedName>
</protein>
<keyword evidence="6 7" id="KW-0472">Membrane</keyword>
<evidence type="ECO:0000256" key="7">
    <source>
        <dbReference type="RuleBase" id="RU362018"/>
    </source>
</evidence>
<feature type="transmembrane region" description="Helical" evidence="7">
    <location>
        <begin position="5"/>
        <end position="21"/>
    </location>
</feature>
<dbReference type="InterPro" id="IPR011642">
    <property type="entry name" value="Gate_dom"/>
</dbReference>
<evidence type="ECO:0000313" key="12">
    <source>
        <dbReference type="Proteomes" id="UP001155241"/>
    </source>
</evidence>
<dbReference type="AlphaFoldDB" id="A0A9X2FD41"/>